<evidence type="ECO:0000313" key="4">
    <source>
        <dbReference type="EMBL" id="MDM8196188.1"/>
    </source>
</evidence>
<dbReference type="PANTHER" id="PTHR37299">
    <property type="entry name" value="TRANSCRIPTIONAL REGULATOR-RELATED"/>
    <property type="match status" value="1"/>
</dbReference>
<dbReference type="SMART" id="SM00850">
    <property type="entry name" value="LytTR"/>
    <property type="match status" value="1"/>
</dbReference>
<dbReference type="PROSITE" id="PS50930">
    <property type="entry name" value="HTH_LYTTR"/>
    <property type="match status" value="1"/>
</dbReference>
<dbReference type="RefSeq" id="WP_289527854.1">
    <property type="nucleotide sequence ID" value="NZ_JAUDCK010000025.1"/>
</dbReference>
<dbReference type="PROSITE" id="PS50110">
    <property type="entry name" value="RESPONSE_REGULATORY"/>
    <property type="match status" value="1"/>
</dbReference>
<dbReference type="SUPFAM" id="SSF52172">
    <property type="entry name" value="CheY-like"/>
    <property type="match status" value="1"/>
</dbReference>
<feature type="domain" description="Response regulatory" evidence="2">
    <location>
        <begin position="3"/>
        <end position="118"/>
    </location>
</feature>
<evidence type="ECO:0000256" key="1">
    <source>
        <dbReference type="PROSITE-ProRule" id="PRU00169"/>
    </source>
</evidence>
<sequence>MQNIIIIDDMKEHIQYIQDIINTMNHQFQIQTFLDIHDVLLHMNQFPDHSIIIIDILLKNHSGIELAKELNQLHKNFQIIFISSYLEKATEVYETNHCYFVYKPESKKRLPMAIEKAIHQIIESQKVLTISLKDKTKIILLNDIMYIERIQRYSYIYTVHETIKTAQKIKDLLEQLPLQFIRTHNSYIINAYYVSEIKRTHVILNNQQPIPISRAHQLKLKKQFHEFLVEQL</sequence>
<proteinExistence type="predicted"/>
<keyword evidence="1" id="KW-0597">Phosphoprotein</keyword>
<dbReference type="SMART" id="SM00448">
    <property type="entry name" value="REC"/>
    <property type="match status" value="1"/>
</dbReference>
<keyword evidence="5" id="KW-1185">Reference proteome</keyword>
<reference evidence="4 5" key="2">
    <citation type="submission" date="2023-06" db="EMBL/GenBank/DDBJ databases">
        <authorList>
            <person name="Zeman M."/>
            <person name="Kubasova T."/>
            <person name="Jahodarova E."/>
            <person name="Nykrynova M."/>
            <person name="Rychlik I."/>
        </authorList>
    </citation>
    <scope>NUCLEOTIDE SEQUENCE [LARGE SCALE GENOMIC DNA]</scope>
    <source>
        <strain evidence="4 5">ET341</strain>
    </source>
</reference>
<dbReference type="Pfam" id="PF00072">
    <property type="entry name" value="Response_reg"/>
    <property type="match status" value="1"/>
</dbReference>
<dbReference type="Pfam" id="PF04397">
    <property type="entry name" value="LytTR"/>
    <property type="match status" value="1"/>
</dbReference>
<dbReference type="Gene3D" id="2.40.50.1020">
    <property type="entry name" value="LytTr DNA-binding domain"/>
    <property type="match status" value="1"/>
</dbReference>
<comment type="caution">
    <text evidence="4">The sequence shown here is derived from an EMBL/GenBank/DDBJ whole genome shotgun (WGS) entry which is preliminary data.</text>
</comment>
<dbReference type="GO" id="GO:0003677">
    <property type="term" value="F:DNA binding"/>
    <property type="evidence" value="ECO:0007669"/>
    <property type="project" value="UniProtKB-KW"/>
</dbReference>
<dbReference type="InterPro" id="IPR046947">
    <property type="entry name" value="LytR-like"/>
</dbReference>
<accession>A0ABT7UJ59</accession>
<evidence type="ECO:0000259" key="3">
    <source>
        <dbReference type="PROSITE" id="PS50930"/>
    </source>
</evidence>
<evidence type="ECO:0000313" key="5">
    <source>
        <dbReference type="Proteomes" id="UP001529275"/>
    </source>
</evidence>
<gene>
    <name evidence="4" type="ORF">QUV98_07655</name>
</gene>
<name>A0ABT7UJ59_9FIRM</name>
<dbReference type="Proteomes" id="UP001529275">
    <property type="component" value="Unassembled WGS sequence"/>
</dbReference>
<reference evidence="5" key="1">
    <citation type="submission" date="2023-06" db="EMBL/GenBank/DDBJ databases">
        <title>Identification and characterization of horizontal gene transfer across gut microbiota members of farm animals based on homology search.</title>
        <authorList>
            <person name="Zeman M."/>
            <person name="Kubasova T."/>
            <person name="Jahodarova E."/>
            <person name="Nykrynova M."/>
            <person name="Rychlik I."/>
        </authorList>
    </citation>
    <scope>NUCLEOTIDE SEQUENCE [LARGE SCALE GENOMIC DNA]</scope>
    <source>
        <strain evidence="5">ET341</strain>
    </source>
</reference>
<dbReference type="InterPro" id="IPR001789">
    <property type="entry name" value="Sig_transdc_resp-reg_receiver"/>
</dbReference>
<dbReference type="Gene3D" id="3.40.50.2300">
    <property type="match status" value="1"/>
</dbReference>
<feature type="domain" description="HTH LytTR-type" evidence="3">
    <location>
        <begin position="128"/>
        <end position="226"/>
    </location>
</feature>
<protein>
    <submittedName>
        <fullName evidence="4">LytTR family DNA-binding domain-containing protein</fullName>
    </submittedName>
</protein>
<dbReference type="EMBL" id="JAUDCK010000025">
    <property type="protein sequence ID" value="MDM8196188.1"/>
    <property type="molecule type" value="Genomic_DNA"/>
</dbReference>
<dbReference type="InterPro" id="IPR007492">
    <property type="entry name" value="LytTR_DNA-bd_dom"/>
</dbReference>
<organism evidence="4 5">
    <name type="scientific">Massilimicrobiota timonensis</name>
    <dbReference type="NCBI Taxonomy" id="1776392"/>
    <lineage>
        <taxon>Bacteria</taxon>
        <taxon>Bacillati</taxon>
        <taxon>Bacillota</taxon>
        <taxon>Erysipelotrichia</taxon>
        <taxon>Erysipelotrichales</taxon>
        <taxon>Erysipelotrichaceae</taxon>
        <taxon>Massilimicrobiota</taxon>
    </lineage>
</organism>
<dbReference type="PANTHER" id="PTHR37299:SF1">
    <property type="entry name" value="STAGE 0 SPORULATION PROTEIN A HOMOLOG"/>
    <property type="match status" value="1"/>
</dbReference>
<dbReference type="InterPro" id="IPR011006">
    <property type="entry name" value="CheY-like_superfamily"/>
</dbReference>
<feature type="modified residue" description="4-aspartylphosphate" evidence="1">
    <location>
        <position position="55"/>
    </location>
</feature>
<keyword evidence="4" id="KW-0238">DNA-binding</keyword>
<evidence type="ECO:0000259" key="2">
    <source>
        <dbReference type="PROSITE" id="PS50110"/>
    </source>
</evidence>